<evidence type="ECO:0000313" key="4">
    <source>
        <dbReference type="EMBL" id="KAJ1520035.1"/>
    </source>
</evidence>
<dbReference type="PROSITE" id="PS50297">
    <property type="entry name" value="ANK_REP_REGION"/>
    <property type="match status" value="3"/>
</dbReference>
<feature type="repeat" description="ANK" evidence="3">
    <location>
        <begin position="135"/>
        <end position="167"/>
    </location>
</feature>
<accession>A0AAV7X961</accession>
<dbReference type="Gene3D" id="1.25.40.20">
    <property type="entry name" value="Ankyrin repeat-containing domain"/>
    <property type="match status" value="1"/>
</dbReference>
<dbReference type="InterPro" id="IPR036717">
    <property type="entry name" value="GFRP_sf"/>
</dbReference>
<sequence length="244" mass="26046">MASVFYYVAVKGALSASDCDAFGLDPEEITALSKRFPNSKSVVTNGVTIKGPALTVINTLCQLGYKVVSSTGEIEITWTLQRETSASSASNPSVHQTLDELEFERSLSNAALCGEVEKVKDHLRKGTDANAYDSGGYAPLHYAARKGHIEIAQILLSHGGDVDIRTKAGKATPLLRAAFSGKEEMCKFLVDKGANVRAIDDDGQTVLHRAVSSGNSSLIKYFLKTAPELGTQADNKGLAPILDK</sequence>
<feature type="repeat" description="ANK" evidence="3">
    <location>
        <begin position="169"/>
        <end position="201"/>
    </location>
</feature>
<dbReference type="PRINTS" id="PR01415">
    <property type="entry name" value="ANKYRIN"/>
</dbReference>
<dbReference type="AlphaFoldDB" id="A0AAV7X961"/>
<dbReference type="SMART" id="SM00248">
    <property type="entry name" value="ANK"/>
    <property type="match status" value="3"/>
</dbReference>
<evidence type="ECO:0000256" key="1">
    <source>
        <dbReference type="ARBA" id="ARBA00022737"/>
    </source>
</evidence>
<dbReference type="InterPro" id="IPR002110">
    <property type="entry name" value="Ankyrin_rpt"/>
</dbReference>
<dbReference type="PANTHER" id="PTHR24171:SF9">
    <property type="entry name" value="ANKYRIN REPEAT DOMAIN-CONTAINING PROTEIN 39"/>
    <property type="match status" value="1"/>
</dbReference>
<dbReference type="GO" id="GO:0009890">
    <property type="term" value="P:negative regulation of biosynthetic process"/>
    <property type="evidence" value="ECO:0007669"/>
    <property type="project" value="InterPro"/>
</dbReference>
<dbReference type="Pfam" id="PF13606">
    <property type="entry name" value="Ank_3"/>
    <property type="match status" value="1"/>
</dbReference>
<feature type="repeat" description="ANK" evidence="3">
    <location>
        <begin position="202"/>
        <end position="234"/>
    </location>
</feature>
<proteinExistence type="predicted"/>
<dbReference type="Proteomes" id="UP001075354">
    <property type="component" value="Chromosome 15"/>
</dbReference>
<keyword evidence="1" id="KW-0677">Repeat</keyword>
<dbReference type="Gene3D" id="3.30.1410.10">
    <property type="entry name" value="GTP cyclohydrolase I feedback regulatory protein GFRP"/>
    <property type="match status" value="1"/>
</dbReference>
<dbReference type="Pfam" id="PF12796">
    <property type="entry name" value="Ank_2"/>
    <property type="match status" value="1"/>
</dbReference>
<keyword evidence="2 3" id="KW-0040">ANK repeat</keyword>
<protein>
    <submittedName>
        <fullName evidence="4">Uncharacterized protein</fullName>
    </submittedName>
</protein>
<dbReference type="EMBL" id="JAPTSV010000015">
    <property type="protein sequence ID" value="KAJ1520035.1"/>
    <property type="molecule type" value="Genomic_DNA"/>
</dbReference>
<reference evidence="4" key="1">
    <citation type="submission" date="2022-12" db="EMBL/GenBank/DDBJ databases">
        <title>Chromosome-level genome assembly of the bean flower thrips Megalurothrips usitatus.</title>
        <authorList>
            <person name="Ma L."/>
            <person name="Liu Q."/>
            <person name="Li H."/>
            <person name="Cai W."/>
        </authorList>
    </citation>
    <scope>NUCLEOTIDE SEQUENCE</scope>
    <source>
        <strain evidence="4">Cailab_2022a</strain>
    </source>
</reference>
<keyword evidence="5" id="KW-1185">Reference proteome</keyword>
<comment type="caution">
    <text evidence="4">The sequence shown here is derived from an EMBL/GenBank/DDBJ whole genome shotgun (WGS) entry which is preliminary data.</text>
</comment>
<evidence type="ECO:0000313" key="5">
    <source>
        <dbReference type="Proteomes" id="UP001075354"/>
    </source>
</evidence>
<name>A0AAV7X961_9NEOP</name>
<dbReference type="InterPro" id="IPR036770">
    <property type="entry name" value="Ankyrin_rpt-contain_sf"/>
</dbReference>
<gene>
    <name evidence="4" type="ORF">ONE63_004265</name>
</gene>
<organism evidence="4 5">
    <name type="scientific">Megalurothrips usitatus</name>
    <name type="common">bean blossom thrips</name>
    <dbReference type="NCBI Taxonomy" id="439358"/>
    <lineage>
        <taxon>Eukaryota</taxon>
        <taxon>Metazoa</taxon>
        <taxon>Ecdysozoa</taxon>
        <taxon>Arthropoda</taxon>
        <taxon>Hexapoda</taxon>
        <taxon>Insecta</taxon>
        <taxon>Pterygota</taxon>
        <taxon>Neoptera</taxon>
        <taxon>Paraneoptera</taxon>
        <taxon>Thysanoptera</taxon>
        <taxon>Terebrantia</taxon>
        <taxon>Thripoidea</taxon>
        <taxon>Thripidae</taxon>
        <taxon>Megalurothrips</taxon>
    </lineage>
</organism>
<dbReference type="SUPFAM" id="SSF48403">
    <property type="entry name" value="Ankyrin repeat"/>
    <property type="match status" value="1"/>
</dbReference>
<evidence type="ECO:0000256" key="2">
    <source>
        <dbReference type="ARBA" id="ARBA00023043"/>
    </source>
</evidence>
<dbReference type="PANTHER" id="PTHR24171">
    <property type="entry name" value="ANKYRIN REPEAT DOMAIN-CONTAINING PROTEIN 39-RELATED"/>
    <property type="match status" value="1"/>
</dbReference>
<dbReference type="PROSITE" id="PS50088">
    <property type="entry name" value="ANK_REPEAT"/>
    <property type="match status" value="3"/>
</dbReference>
<evidence type="ECO:0000256" key="3">
    <source>
        <dbReference type="PROSITE-ProRule" id="PRU00023"/>
    </source>
</evidence>